<evidence type="ECO:0000313" key="4">
    <source>
        <dbReference type="EMBL" id="KAL2055731.1"/>
    </source>
</evidence>
<feature type="compositionally biased region" description="Basic and acidic residues" evidence="1">
    <location>
        <begin position="262"/>
        <end position="277"/>
    </location>
</feature>
<keyword evidence="2" id="KW-0472">Membrane</keyword>
<dbReference type="Proteomes" id="UP001590951">
    <property type="component" value="Unassembled WGS sequence"/>
</dbReference>
<evidence type="ECO:0000313" key="5">
    <source>
        <dbReference type="Proteomes" id="UP001590951"/>
    </source>
</evidence>
<evidence type="ECO:0000256" key="2">
    <source>
        <dbReference type="SAM" id="Phobius"/>
    </source>
</evidence>
<name>A0ABR4BFE3_9LECA</name>
<protein>
    <submittedName>
        <fullName evidence="4">Uncharacterized protein</fullName>
    </submittedName>
</protein>
<keyword evidence="3" id="KW-0732">Signal</keyword>
<comment type="caution">
    <text evidence="4">The sequence shown here is derived from an EMBL/GenBank/DDBJ whole genome shotgun (WGS) entry which is preliminary data.</text>
</comment>
<feature type="chain" id="PRO_5047011850" evidence="3">
    <location>
        <begin position="18"/>
        <end position="277"/>
    </location>
</feature>
<evidence type="ECO:0000256" key="3">
    <source>
        <dbReference type="SAM" id="SignalP"/>
    </source>
</evidence>
<keyword evidence="5" id="KW-1185">Reference proteome</keyword>
<organism evidence="4 5">
    <name type="scientific">Lepraria finkii</name>
    <dbReference type="NCBI Taxonomy" id="1340010"/>
    <lineage>
        <taxon>Eukaryota</taxon>
        <taxon>Fungi</taxon>
        <taxon>Dikarya</taxon>
        <taxon>Ascomycota</taxon>
        <taxon>Pezizomycotina</taxon>
        <taxon>Lecanoromycetes</taxon>
        <taxon>OSLEUM clade</taxon>
        <taxon>Lecanoromycetidae</taxon>
        <taxon>Lecanorales</taxon>
        <taxon>Lecanorineae</taxon>
        <taxon>Stereocaulaceae</taxon>
        <taxon>Lepraria</taxon>
    </lineage>
</organism>
<dbReference type="EMBL" id="JBHFEH010000010">
    <property type="protein sequence ID" value="KAL2055731.1"/>
    <property type="molecule type" value="Genomic_DNA"/>
</dbReference>
<feature type="transmembrane region" description="Helical" evidence="2">
    <location>
        <begin position="194"/>
        <end position="216"/>
    </location>
</feature>
<evidence type="ECO:0000256" key="1">
    <source>
        <dbReference type="SAM" id="MobiDB-lite"/>
    </source>
</evidence>
<gene>
    <name evidence="4" type="ORF">ABVK25_003975</name>
</gene>
<feature type="region of interest" description="Disordered" evidence="1">
    <location>
        <begin position="256"/>
        <end position="277"/>
    </location>
</feature>
<proteinExistence type="predicted"/>
<sequence>MPLHLFLFVLFVGLSSGQLKQCYHQDGTPSDNLPCDPSANVTACCGLGSTCNTNLYCTGANQEAPNFWLVGTCTDPTYQDPACPLPLNTGGGNPFNYTLNTTACGDGTFCPHLNNKTCCSNHQGRAVINYHYNGIVPSVTASWSSYYAVNGYHIATSTSTSSQSQAAATSANSTSTIIPTGTPVASGLSSGAKAGIGVGVAVVVLAALASLLFICFRRQRRKRQRMPAPNIVDPVELPEEVPLSSKRYLKSELSGETAPIELDARPQEKTKLNELHS</sequence>
<reference evidence="4 5" key="1">
    <citation type="submission" date="2024-09" db="EMBL/GenBank/DDBJ databases">
        <title>Rethinking Asexuality: The Enigmatic Case of Functional Sexual Genes in Lepraria (Stereocaulaceae).</title>
        <authorList>
            <person name="Doellman M."/>
            <person name="Sun Y."/>
            <person name="Barcenas-Pena A."/>
            <person name="Lumbsch H.T."/>
            <person name="Grewe F."/>
        </authorList>
    </citation>
    <scope>NUCLEOTIDE SEQUENCE [LARGE SCALE GENOMIC DNA]</scope>
    <source>
        <strain evidence="4 5">Grewe 0041</strain>
    </source>
</reference>
<keyword evidence="2" id="KW-1133">Transmembrane helix</keyword>
<accession>A0ABR4BFE3</accession>
<feature type="signal peptide" evidence="3">
    <location>
        <begin position="1"/>
        <end position="17"/>
    </location>
</feature>
<keyword evidence="2" id="KW-0812">Transmembrane</keyword>